<dbReference type="Proteomes" id="UP000681722">
    <property type="component" value="Unassembled WGS sequence"/>
</dbReference>
<organism evidence="3 5">
    <name type="scientific">Didymodactylos carnosus</name>
    <dbReference type="NCBI Taxonomy" id="1234261"/>
    <lineage>
        <taxon>Eukaryota</taxon>
        <taxon>Metazoa</taxon>
        <taxon>Spiralia</taxon>
        <taxon>Gnathifera</taxon>
        <taxon>Rotifera</taxon>
        <taxon>Eurotatoria</taxon>
        <taxon>Bdelloidea</taxon>
        <taxon>Philodinida</taxon>
        <taxon>Philodinidae</taxon>
        <taxon>Didymodactylos</taxon>
    </lineage>
</organism>
<dbReference type="PANTHER" id="PTHR24198:SF165">
    <property type="entry name" value="ANKYRIN REPEAT-CONTAINING PROTEIN-RELATED"/>
    <property type="match status" value="1"/>
</dbReference>
<dbReference type="EMBL" id="CAJOBC010027721">
    <property type="protein sequence ID" value="CAF4075656.1"/>
    <property type="molecule type" value="Genomic_DNA"/>
</dbReference>
<dbReference type="InterPro" id="IPR036770">
    <property type="entry name" value="Ankyrin_rpt-contain_sf"/>
</dbReference>
<proteinExistence type="predicted"/>
<dbReference type="Proteomes" id="UP000663829">
    <property type="component" value="Unassembled WGS sequence"/>
</dbReference>
<dbReference type="InterPro" id="IPR002110">
    <property type="entry name" value="Ankyrin_rpt"/>
</dbReference>
<dbReference type="SMART" id="SM00248">
    <property type="entry name" value="ANK"/>
    <property type="match status" value="4"/>
</dbReference>
<evidence type="ECO:0000313" key="3">
    <source>
        <dbReference type="EMBL" id="CAF1280659.1"/>
    </source>
</evidence>
<comment type="caution">
    <text evidence="3">The sequence shown here is derived from an EMBL/GenBank/DDBJ whole genome shotgun (WGS) entry which is preliminary data.</text>
</comment>
<dbReference type="AlphaFoldDB" id="A0A815CA03"/>
<dbReference type="SUPFAM" id="SSF48403">
    <property type="entry name" value="Ankyrin repeat"/>
    <property type="match status" value="1"/>
</dbReference>
<keyword evidence="5" id="KW-1185">Reference proteome</keyword>
<keyword evidence="2" id="KW-0040">ANK repeat</keyword>
<evidence type="ECO:0008006" key="6">
    <source>
        <dbReference type="Google" id="ProtNLM"/>
    </source>
</evidence>
<sequence length="163" mass="18179">MRASKKEYLSLLMIVALHGHEMVVREILSHSPNIVTMVELEGRMHSINGDLVNNVTALRCALGRAHFPVASTRIDVGRANINHGPVHPLLLDAVIRGRLDIVDLLIENGYADVNQTKTNDENRRNSLIVSVMYGHTSIVEYLIKRNAELESKTHVDGNTALRQ</sequence>
<evidence type="ECO:0000256" key="2">
    <source>
        <dbReference type="ARBA" id="ARBA00023043"/>
    </source>
</evidence>
<dbReference type="EMBL" id="CAJNOQ010011602">
    <property type="protein sequence ID" value="CAF1280659.1"/>
    <property type="molecule type" value="Genomic_DNA"/>
</dbReference>
<name>A0A815CA03_9BILA</name>
<gene>
    <name evidence="3" type="ORF">GPM918_LOCUS27543</name>
    <name evidence="4" type="ORF">SRO942_LOCUS27879</name>
</gene>
<reference evidence="3" key="1">
    <citation type="submission" date="2021-02" db="EMBL/GenBank/DDBJ databases">
        <authorList>
            <person name="Nowell W R."/>
        </authorList>
    </citation>
    <scope>NUCLEOTIDE SEQUENCE</scope>
</reference>
<evidence type="ECO:0000313" key="4">
    <source>
        <dbReference type="EMBL" id="CAF4075656.1"/>
    </source>
</evidence>
<dbReference type="Pfam" id="PF12796">
    <property type="entry name" value="Ank_2"/>
    <property type="match status" value="1"/>
</dbReference>
<evidence type="ECO:0000256" key="1">
    <source>
        <dbReference type="ARBA" id="ARBA00022737"/>
    </source>
</evidence>
<dbReference type="OrthoDB" id="10057496at2759"/>
<keyword evidence="1" id="KW-0677">Repeat</keyword>
<evidence type="ECO:0000313" key="5">
    <source>
        <dbReference type="Proteomes" id="UP000663829"/>
    </source>
</evidence>
<protein>
    <recommendedName>
        <fullName evidence="6">Ankyrin repeat protein</fullName>
    </recommendedName>
</protein>
<dbReference type="Gene3D" id="1.25.40.20">
    <property type="entry name" value="Ankyrin repeat-containing domain"/>
    <property type="match status" value="1"/>
</dbReference>
<dbReference type="PANTHER" id="PTHR24198">
    <property type="entry name" value="ANKYRIN REPEAT AND PROTEIN KINASE DOMAIN-CONTAINING PROTEIN"/>
    <property type="match status" value="1"/>
</dbReference>
<accession>A0A815CA03</accession>